<name>A0AAD9IL59_PROWI</name>
<protein>
    <recommendedName>
        <fullName evidence="3">COX assembly mitochondrial protein</fullName>
    </recommendedName>
</protein>
<keyword evidence="5" id="KW-1185">Reference proteome</keyword>
<keyword evidence="3" id="KW-0496">Mitochondrion</keyword>
<comment type="caution">
    <text evidence="4">The sequence shown here is derived from an EMBL/GenBank/DDBJ whole genome shotgun (WGS) entry which is preliminary data.</text>
</comment>
<comment type="subcellular location">
    <subcellularLocation>
        <location evidence="3">Mitochondrion</location>
    </subcellularLocation>
</comment>
<dbReference type="Proteomes" id="UP001255856">
    <property type="component" value="Unassembled WGS sequence"/>
</dbReference>
<dbReference type="Pfam" id="PF08583">
    <property type="entry name" value="Cmc1"/>
    <property type="match status" value="1"/>
</dbReference>
<dbReference type="AlphaFoldDB" id="A0AAD9IL59"/>
<evidence type="ECO:0000313" key="5">
    <source>
        <dbReference type="Proteomes" id="UP001255856"/>
    </source>
</evidence>
<evidence type="ECO:0000256" key="3">
    <source>
        <dbReference type="RuleBase" id="RU364104"/>
    </source>
</evidence>
<accession>A0AAD9IL59</accession>
<gene>
    <name evidence="4" type="ORF">QBZ16_001968</name>
</gene>
<dbReference type="GO" id="GO:0005739">
    <property type="term" value="C:mitochondrion"/>
    <property type="evidence" value="ECO:0007669"/>
    <property type="project" value="UniProtKB-SubCell"/>
</dbReference>
<reference evidence="4" key="1">
    <citation type="submission" date="2021-01" db="EMBL/GenBank/DDBJ databases">
        <authorList>
            <person name="Eckstrom K.M.E."/>
        </authorList>
    </citation>
    <scope>NUCLEOTIDE SEQUENCE</scope>
    <source>
        <strain evidence="4">UVCC 0001</strain>
    </source>
</reference>
<keyword evidence="2" id="KW-1015">Disulfide bond</keyword>
<dbReference type="EMBL" id="JASFZW010000002">
    <property type="protein sequence ID" value="KAK2079573.1"/>
    <property type="molecule type" value="Genomic_DNA"/>
</dbReference>
<sequence length="83" mass="9609">MAEQEVPKRAEEGLFYRLKQKAFEECRAQGTAYADCCRGRTLSMAWKCRDEMAATRKLEELKQRWVAAGKPAEPEWDALLKDL</sequence>
<evidence type="ECO:0000256" key="2">
    <source>
        <dbReference type="ARBA" id="ARBA00023157"/>
    </source>
</evidence>
<comment type="similarity">
    <text evidence="1 3">Belongs to the CMC family.</text>
</comment>
<organism evidence="4 5">
    <name type="scientific">Prototheca wickerhamii</name>
    <dbReference type="NCBI Taxonomy" id="3111"/>
    <lineage>
        <taxon>Eukaryota</taxon>
        <taxon>Viridiplantae</taxon>
        <taxon>Chlorophyta</taxon>
        <taxon>core chlorophytes</taxon>
        <taxon>Trebouxiophyceae</taxon>
        <taxon>Chlorellales</taxon>
        <taxon>Chlorellaceae</taxon>
        <taxon>Prototheca</taxon>
    </lineage>
</organism>
<dbReference type="InterPro" id="IPR013892">
    <property type="entry name" value="Cyt_c_biogenesis_Cmc1-like"/>
</dbReference>
<proteinExistence type="inferred from homology"/>
<evidence type="ECO:0000313" key="4">
    <source>
        <dbReference type="EMBL" id="KAK2079573.1"/>
    </source>
</evidence>
<evidence type="ECO:0000256" key="1">
    <source>
        <dbReference type="ARBA" id="ARBA00007347"/>
    </source>
</evidence>